<organism evidence="7 8">
    <name type="scientific">Penicillium polonicum</name>
    <dbReference type="NCBI Taxonomy" id="60169"/>
    <lineage>
        <taxon>Eukaryota</taxon>
        <taxon>Fungi</taxon>
        <taxon>Dikarya</taxon>
        <taxon>Ascomycota</taxon>
        <taxon>Pezizomycotina</taxon>
        <taxon>Eurotiomycetes</taxon>
        <taxon>Eurotiomycetidae</taxon>
        <taxon>Eurotiales</taxon>
        <taxon>Aspergillaceae</taxon>
        <taxon>Penicillium</taxon>
    </lineage>
</organism>
<evidence type="ECO:0000313" key="7">
    <source>
        <dbReference type="EMBL" id="OQD63166.1"/>
    </source>
</evidence>
<dbReference type="STRING" id="60169.A0A1V6NFE9"/>
<feature type="transmembrane region" description="Helical" evidence="5">
    <location>
        <begin position="6"/>
        <end position="24"/>
    </location>
</feature>
<keyword evidence="3 5" id="KW-1133">Transmembrane helix</keyword>
<dbReference type="EMBL" id="MDYM01000010">
    <property type="protein sequence ID" value="OQD63166.1"/>
    <property type="molecule type" value="Genomic_DNA"/>
</dbReference>
<keyword evidence="2 5" id="KW-0812">Transmembrane</keyword>
<accession>A0A1V6NFE9</accession>
<feature type="transmembrane region" description="Helical" evidence="5">
    <location>
        <begin position="194"/>
        <end position="217"/>
    </location>
</feature>
<feature type="transmembrane region" description="Helical" evidence="5">
    <location>
        <begin position="308"/>
        <end position="333"/>
    </location>
</feature>
<evidence type="ECO:0000256" key="1">
    <source>
        <dbReference type="ARBA" id="ARBA00004141"/>
    </source>
</evidence>
<feature type="transmembrane region" description="Helical" evidence="5">
    <location>
        <begin position="134"/>
        <end position="154"/>
    </location>
</feature>
<evidence type="ECO:0000259" key="6">
    <source>
        <dbReference type="Pfam" id="PF13813"/>
    </source>
</evidence>
<proteinExistence type="predicted"/>
<evidence type="ECO:0000313" key="8">
    <source>
        <dbReference type="Proteomes" id="UP000191408"/>
    </source>
</evidence>
<feature type="transmembrane region" description="Helical" evidence="5">
    <location>
        <begin position="277"/>
        <end position="296"/>
    </location>
</feature>
<sequence>MFLSEVLIPPAFFILSSFIFLLTIQLPSQARVLSSPFIFGTAIYSLHTSYHLGPHTGVNGLWALLNCVWILHAASTLFFEQLELPQDCPPWKSAYKCWADPQRRIDWKTVSLKSSLPSSSNIVFFAVRRLLKSIVCWLLHLCVVEPFTLLYFGLKAQDFAPSRQVLLRRLLWPSTRPEIDSREIQIRLFVSVSWIWMGYLMLDTCHVLLSIFFVSILRIDTPEEWPPLFGSPLEAYSIRRFWVKFWHIMTVPSCNSSGKCFARRVAGFAPGSRAERLFIAFWAFFLSATYHAIADWQAGEPCCPTADFIFFMANFGAAAIETIAVPIMTTPLWGWQSNSRLYQVIQSERGRKLVGYVWLLGFFFWAVPKWQYPKVHLVLRQTEDSYFEALSPL</sequence>
<comment type="subcellular location">
    <subcellularLocation>
        <location evidence="1">Membrane</location>
        <topology evidence="1">Multi-pass membrane protein</topology>
    </subcellularLocation>
</comment>
<comment type="caution">
    <text evidence="7">The sequence shown here is derived from an EMBL/GenBank/DDBJ whole genome shotgun (WGS) entry which is preliminary data.</text>
</comment>
<gene>
    <name evidence="7" type="ORF">PENPOL_c010G04433</name>
</gene>
<keyword evidence="4 5" id="KW-0472">Membrane</keyword>
<evidence type="ECO:0000256" key="2">
    <source>
        <dbReference type="ARBA" id="ARBA00022692"/>
    </source>
</evidence>
<feature type="domain" description="Wax synthase" evidence="6">
    <location>
        <begin position="225"/>
        <end position="312"/>
    </location>
</feature>
<evidence type="ECO:0000256" key="3">
    <source>
        <dbReference type="ARBA" id="ARBA00022989"/>
    </source>
</evidence>
<evidence type="ECO:0000256" key="5">
    <source>
        <dbReference type="SAM" id="Phobius"/>
    </source>
</evidence>
<name>A0A1V6NFE9_PENPO</name>
<dbReference type="OrthoDB" id="1077582at2759"/>
<dbReference type="InterPro" id="IPR032805">
    <property type="entry name" value="Wax_synthase_dom"/>
</dbReference>
<dbReference type="AlphaFoldDB" id="A0A1V6NFE9"/>
<reference evidence="8" key="1">
    <citation type="journal article" date="2017" name="Nat. Microbiol.">
        <title>Global analysis of biosynthetic gene clusters reveals vast potential of secondary metabolite production in Penicillium species.</title>
        <authorList>
            <person name="Nielsen J.C."/>
            <person name="Grijseels S."/>
            <person name="Prigent S."/>
            <person name="Ji B."/>
            <person name="Dainat J."/>
            <person name="Nielsen K.F."/>
            <person name="Frisvad J.C."/>
            <person name="Workman M."/>
            <person name="Nielsen J."/>
        </authorList>
    </citation>
    <scope>NUCLEOTIDE SEQUENCE [LARGE SCALE GENOMIC DNA]</scope>
    <source>
        <strain evidence="8">IBT 4502</strain>
    </source>
</reference>
<protein>
    <recommendedName>
        <fullName evidence="6">Wax synthase domain-containing protein</fullName>
    </recommendedName>
</protein>
<keyword evidence="8" id="KW-1185">Reference proteome</keyword>
<dbReference type="Proteomes" id="UP000191408">
    <property type="component" value="Unassembled WGS sequence"/>
</dbReference>
<feature type="transmembrane region" description="Helical" evidence="5">
    <location>
        <begin position="353"/>
        <end position="372"/>
    </location>
</feature>
<dbReference type="Pfam" id="PF13813">
    <property type="entry name" value="MBOAT_2"/>
    <property type="match status" value="1"/>
</dbReference>
<dbReference type="GO" id="GO:0016020">
    <property type="term" value="C:membrane"/>
    <property type="evidence" value="ECO:0007669"/>
    <property type="project" value="UniProtKB-SubCell"/>
</dbReference>
<evidence type="ECO:0000256" key="4">
    <source>
        <dbReference type="ARBA" id="ARBA00023136"/>
    </source>
</evidence>